<comment type="caution">
    <text evidence="3">The sequence shown here is derived from an EMBL/GenBank/DDBJ whole genome shotgun (WGS) entry which is preliminary data.</text>
</comment>
<gene>
    <name evidence="3" type="ORF">ACFQPB_11920</name>
</gene>
<dbReference type="CDD" id="cd13578">
    <property type="entry name" value="PBP2_Bug27"/>
    <property type="match status" value="1"/>
</dbReference>
<feature type="signal peptide" evidence="2">
    <location>
        <begin position="1"/>
        <end position="24"/>
    </location>
</feature>
<organism evidence="3 4">
    <name type="scientific">Hydrogenophaga atypica</name>
    <dbReference type="NCBI Taxonomy" id="249409"/>
    <lineage>
        <taxon>Bacteria</taxon>
        <taxon>Pseudomonadati</taxon>
        <taxon>Pseudomonadota</taxon>
        <taxon>Betaproteobacteria</taxon>
        <taxon>Burkholderiales</taxon>
        <taxon>Comamonadaceae</taxon>
        <taxon>Hydrogenophaga</taxon>
    </lineage>
</organism>
<dbReference type="InterPro" id="IPR042100">
    <property type="entry name" value="Bug_dom1"/>
</dbReference>
<dbReference type="Proteomes" id="UP001596501">
    <property type="component" value="Unassembled WGS sequence"/>
</dbReference>
<dbReference type="PANTHER" id="PTHR42928">
    <property type="entry name" value="TRICARBOXYLATE-BINDING PROTEIN"/>
    <property type="match status" value="1"/>
</dbReference>
<dbReference type="Gene3D" id="3.40.190.150">
    <property type="entry name" value="Bordetella uptake gene, domain 1"/>
    <property type="match status" value="1"/>
</dbReference>
<dbReference type="RefSeq" id="WP_382203911.1">
    <property type="nucleotide sequence ID" value="NZ_JBHTCA010000007.1"/>
</dbReference>
<dbReference type="InterPro" id="IPR005064">
    <property type="entry name" value="BUG"/>
</dbReference>
<sequence length="326" mass="34124">MKLKMLVRSLAFSVLVAGALTAQAAGEETYPDKPIKFVVTFPPGGGTDVLARLIGAELTKAMGQTVVVENKPGASGNIGAEFVAKSPADGYTLLVVNSSYAINPGVFSKLPFNPVSDLRGVVQFASTPSVISAPEASKLRSFKDVLDGGKTGNGLSYASCGAGTPQHLAGGSIEVMAAVKLVHVAYKGCAPAMTDVVSGQVDLGINTLANTVPMVAGKKIRPLAVTSKQRVLSLPDVPTVAEFGLAGYDVEQWFGILAPAKTPDAIAQKLHREVAKIMERPDIRSRLEQQGYTIGVFGPDVFGATIKNDIERFNKVSKAIGLSLEN</sequence>
<name>A0ABW2QQG4_9BURK</name>
<accession>A0ABW2QQG4</accession>
<protein>
    <submittedName>
        <fullName evidence="3">Bug family tripartite tricarboxylate transporter substrate binding protein</fullName>
    </submittedName>
</protein>
<dbReference type="PIRSF" id="PIRSF017082">
    <property type="entry name" value="YflP"/>
    <property type="match status" value="1"/>
</dbReference>
<keyword evidence="4" id="KW-1185">Reference proteome</keyword>
<dbReference type="Pfam" id="PF03401">
    <property type="entry name" value="TctC"/>
    <property type="match status" value="1"/>
</dbReference>
<dbReference type="Gene3D" id="3.40.190.10">
    <property type="entry name" value="Periplasmic binding protein-like II"/>
    <property type="match status" value="1"/>
</dbReference>
<dbReference type="EMBL" id="JBHTCA010000007">
    <property type="protein sequence ID" value="MFC7409568.1"/>
    <property type="molecule type" value="Genomic_DNA"/>
</dbReference>
<evidence type="ECO:0000313" key="3">
    <source>
        <dbReference type="EMBL" id="MFC7409568.1"/>
    </source>
</evidence>
<keyword evidence="2" id="KW-0732">Signal</keyword>
<evidence type="ECO:0000256" key="1">
    <source>
        <dbReference type="ARBA" id="ARBA00006987"/>
    </source>
</evidence>
<feature type="chain" id="PRO_5045182103" evidence="2">
    <location>
        <begin position="25"/>
        <end position="326"/>
    </location>
</feature>
<reference evidence="4" key="1">
    <citation type="journal article" date="2019" name="Int. J. Syst. Evol. Microbiol.">
        <title>The Global Catalogue of Microorganisms (GCM) 10K type strain sequencing project: providing services to taxonomists for standard genome sequencing and annotation.</title>
        <authorList>
            <consortium name="The Broad Institute Genomics Platform"/>
            <consortium name="The Broad Institute Genome Sequencing Center for Infectious Disease"/>
            <person name="Wu L."/>
            <person name="Ma J."/>
        </authorList>
    </citation>
    <scope>NUCLEOTIDE SEQUENCE [LARGE SCALE GENOMIC DNA]</scope>
    <source>
        <strain evidence="4">CGMCC 1.12371</strain>
    </source>
</reference>
<dbReference type="SUPFAM" id="SSF53850">
    <property type="entry name" value="Periplasmic binding protein-like II"/>
    <property type="match status" value="1"/>
</dbReference>
<evidence type="ECO:0000256" key="2">
    <source>
        <dbReference type="SAM" id="SignalP"/>
    </source>
</evidence>
<dbReference type="PANTHER" id="PTHR42928:SF5">
    <property type="entry name" value="BLR1237 PROTEIN"/>
    <property type="match status" value="1"/>
</dbReference>
<evidence type="ECO:0000313" key="4">
    <source>
        <dbReference type="Proteomes" id="UP001596501"/>
    </source>
</evidence>
<proteinExistence type="inferred from homology"/>
<comment type="similarity">
    <text evidence="1">Belongs to the UPF0065 (bug) family.</text>
</comment>